<dbReference type="HAMAP" id="MF_01357">
    <property type="entry name" value="NDH1_NuoC"/>
    <property type="match status" value="1"/>
</dbReference>
<comment type="subcellular location">
    <subcellularLocation>
        <location evidence="3">Cell membrane</location>
        <topology evidence="3">Peripheral membrane protein</topology>
        <orientation evidence="3">Cytoplasmic side</orientation>
    </subcellularLocation>
</comment>
<evidence type="ECO:0000256" key="3">
    <source>
        <dbReference type="HAMAP-Rule" id="MF_01357"/>
    </source>
</evidence>
<organism evidence="7 8">
    <name type="scientific">Adhaeribacter aerolatus</name>
    <dbReference type="NCBI Taxonomy" id="670289"/>
    <lineage>
        <taxon>Bacteria</taxon>
        <taxon>Pseudomonadati</taxon>
        <taxon>Bacteroidota</taxon>
        <taxon>Cytophagia</taxon>
        <taxon>Cytophagales</taxon>
        <taxon>Hymenobacteraceae</taxon>
        <taxon>Adhaeribacter</taxon>
    </lineage>
</organism>
<dbReference type="InterPro" id="IPR020396">
    <property type="entry name" value="NADH_UbQ_OxRdtase_CS"/>
</dbReference>
<evidence type="ECO:0000256" key="2">
    <source>
        <dbReference type="ARBA" id="ARBA00022448"/>
    </source>
</evidence>
<evidence type="ECO:0000256" key="4">
    <source>
        <dbReference type="RuleBase" id="RU003456"/>
    </source>
</evidence>
<keyword evidence="2 3" id="KW-0813">Transport</keyword>
<keyword evidence="3" id="KW-1003">Cell membrane</keyword>
<sequence length="185" mass="21608">MTYNELKDLLTEKFGAEIITGENTQNPQPFLNIKTDRLADVCQELFTNPQTYFDYLACITGLDNGPEVGTLEVIYNLYSIPYDHHLTLKVITERLTPTGALPTVPTVSHIWRTADWHEREAYDLVGINFTGHPDLRRILCAHDWEGHPLRRDYEWPEYYHGLKVRYDNHNEVNGFKGEFFKTFED</sequence>
<dbReference type="InterPro" id="IPR010218">
    <property type="entry name" value="NADH_DH_suC"/>
</dbReference>
<dbReference type="Proteomes" id="UP000321532">
    <property type="component" value="Unassembled WGS sequence"/>
</dbReference>
<gene>
    <name evidence="7" type="primary">ndhJ</name>
    <name evidence="3" type="synonym">nuoC</name>
    <name evidence="7" type="ORF">AAE02nite_38850</name>
</gene>
<keyword evidence="3 4" id="KW-0520">NAD</keyword>
<comment type="catalytic activity">
    <reaction evidence="3 5">
        <text>a quinone + NADH + 5 H(+)(in) = a quinol + NAD(+) + 4 H(+)(out)</text>
        <dbReference type="Rhea" id="RHEA:57888"/>
        <dbReference type="ChEBI" id="CHEBI:15378"/>
        <dbReference type="ChEBI" id="CHEBI:24646"/>
        <dbReference type="ChEBI" id="CHEBI:57540"/>
        <dbReference type="ChEBI" id="CHEBI:57945"/>
        <dbReference type="ChEBI" id="CHEBI:132124"/>
    </reaction>
</comment>
<comment type="subunit">
    <text evidence="3">NDH-1 is composed of 14 different subunits. Subunits NuoB, C, D, E, F, and G constitute the peripheral sector of the complex.</text>
</comment>
<dbReference type="InterPro" id="IPR037232">
    <property type="entry name" value="NADH_quin_OxRdtase_su_C/D-like"/>
</dbReference>
<accession>A0A512B2N9</accession>
<dbReference type="GO" id="GO:0005886">
    <property type="term" value="C:plasma membrane"/>
    <property type="evidence" value="ECO:0007669"/>
    <property type="project" value="UniProtKB-SubCell"/>
</dbReference>
<keyword evidence="3 5" id="KW-0874">Quinone</keyword>
<evidence type="ECO:0000256" key="1">
    <source>
        <dbReference type="ARBA" id="ARBA00007569"/>
    </source>
</evidence>
<dbReference type="OrthoDB" id="9803286at2"/>
<feature type="domain" description="NADH:ubiquinone oxidoreductase 30kDa subunit" evidence="6">
    <location>
        <begin position="32"/>
        <end position="158"/>
    </location>
</feature>
<comment type="caution">
    <text evidence="7">The sequence shown here is derived from an EMBL/GenBank/DDBJ whole genome shotgun (WGS) entry which is preliminary data.</text>
</comment>
<dbReference type="EMBL" id="BJYS01000032">
    <property type="protein sequence ID" value="GEO06221.1"/>
    <property type="molecule type" value="Genomic_DNA"/>
</dbReference>
<reference evidence="7 8" key="1">
    <citation type="submission" date="2019-07" db="EMBL/GenBank/DDBJ databases">
        <title>Whole genome shotgun sequence of Adhaeribacter aerolatus NBRC 106133.</title>
        <authorList>
            <person name="Hosoyama A."/>
            <person name="Uohara A."/>
            <person name="Ohji S."/>
            <person name="Ichikawa N."/>
        </authorList>
    </citation>
    <scope>NUCLEOTIDE SEQUENCE [LARGE SCALE GENOMIC DNA]</scope>
    <source>
        <strain evidence="7 8">NBRC 106133</strain>
    </source>
</reference>
<keyword evidence="3" id="KW-0472">Membrane</keyword>
<comment type="function">
    <text evidence="3">NDH-1 shuttles electrons from NADH, via FMN and iron-sulfur (Fe-S) centers, to quinones in the respiratory chain. The immediate electron acceptor for the enzyme in this species is believed to be a menaquinone. Couples the redox reaction to proton translocation (for every two electrons transferred, four hydrogen ions are translocated across the cytoplasmic membrane), and thus conserves the redox energy in a proton gradient.</text>
</comment>
<dbReference type="InterPro" id="IPR001268">
    <property type="entry name" value="NADH_UbQ_OxRdtase_30kDa_su"/>
</dbReference>
<evidence type="ECO:0000313" key="7">
    <source>
        <dbReference type="EMBL" id="GEO06221.1"/>
    </source>
</evidence>
<dbReference type="GO" id="GO:0050136">
    <property type="term" value="F:NADH dehydrogenase (quinone) (non-electrogenic) activity"/>
    <property type="evidence" value="ECO:0007669"/>
    <property type="project" value="UniProtKB-UniRule"/>
</dbReference>
<protein>
    <recommendedName>
        <fullName evidence="3">NADH-quinone oxidoreductase subunit C</fullName>
        <ecNumber evidence="3">7.1.1.-</ecNumber>
    </recommendedName>
    <alternativeName>
        <fullName evidence="3">NADH dehydrogenase I subunit C</fullName>
    </alternativeName>
    <alternativeName>
        <fullName evidence="3">NDH-1 subunit C</fullName>
    </alternativeName>
</protein>
<dbReference type="PROSITE" id="PS00542">
    <property type="entry name" value="COMPLEX1_30K"/>
    <property type="match status" value="1"/>
</dbReference>
<dbReference type="PANTHER" id="PTHR10884">
    <property type="entry name" value="NADH DEHYDROGENASE UBIQUINONE IRON-SULFUR PROTEIN 3"/>
    <property type="match status" value="1"/>
</dbReference>
<dbReference type="Gene3D" id="3.30.460.80">
    <property type="entry name" value="NADH:ubiquinone oxidoreductase, 30kDa subunit"/>
    <property type="match status" value="1"/>
</dbReference>
<dbReference type="SUPFAM" id="SSF143243">
    <property type="entry name" value="Nqo5-like"/>
    <property type="match status" value="1"/>
</dbReference>
<dbReference type="RefSeq" id="WP_146901783.1">
    <property type="nucleotide sequence ID" value="NZ_BJYS01000032.1"/>
</dbReference>
<dbReference type="AlphaFoldDB" id="A0A512B2N9"/>
<keyword evidence="8" id="KW-1185">Reference proteome</keyword>
<evidence type="ECO:0000259" key="6">
    <source>
        <dbReference type="Pfam" id="PF00329"/>
    </source>
</evidence>
<name>A0A512B2N9_9BACT</name>
<dbReference type="GO" id="GO:0008137">
    <property type="term" value="F:NADH dehydrogenase (ubiquinone) activity"/>
    <property type="evidence" value="ECO:0007669"/>
    <property type="project" value="InterPro"/>
</dbReference>
<comment type="similarity">
    <text evidence="1 3 4">Belongs to the complex I 30 kDa subunit family.</text>
</comment>
<proteinExistence type="inferred from homology"/>
<dbReference type="GO" id="GO:0048038">
    <property type="term" value="F:quinone binding"/>
    <property type="evidence" value="ECO:0007669"/>
    <property type="project" value="UniProtKB-KW"/>
</dbReference>
<dbReference type="Pfam" id="PF00329">
    <property type="entry name" value="Complex1_30kDa"/>
    <property type="match status" value="1"/>
</dbReference>
<evidence type="ECO:0000313" key="8">
    <source>
        <dbReference type="Proteomes" id="UP000321532"/>
    </source>
</evidence>
<evidence type="ECO:0000256" key="5">
    <source>
        <dbReference type="RuleBase" id="RU003582"/>
    </source>
</evidence>
<dbReference type="PANTHER" id="PTHR10884:SF14">
    <property type="entry name" value="NADH DEHYDROGENASE [UBIQUINONE] IRON-SULFUR PROTEIN 3, MITOCHONDRIAL"/>
    <property type="match status" value="1"/>
</dbReference>
<dbReference type="EC" id="7.1.1.-" evidence="3"/>
<keyword evidence="3 4" id="KW-1278">Translocase</keyword>